<comment type="subcellular location">
    <subcellularLocation>
        <location evidence="1">Cell membrane</location>
    </subcellularLocation>
</comment>
<dbReference type="GO" id="GO:0003676">
    <property type="term" value="F:nucleic acid binding"/>
    <property type="evidence" value="ECO:0007669"/>
    <property type="project" value="UniProtKB-UniRule"/>
</dbReference>
<evidence type="ECO:0000259" key="5">
    <source>
        <dbReference type="Pfam" id="PF02272"/>
    </source>
</evidence>
<protein>
    <recommendedName>
        <fullName evidence="1">Cyclic-di-AMP phosphodiesterase</fullName>
        <ecNumber evidence="1">3.1.4.-</ecNumber>
    </recommendedName>
</protein>
<keyword evidence="2" id="KW-0464">Manganese</keyword>
<comment type="function">
    <text evidence="1">Has phosphodiesterase (PDE) activity against cyclic-di-AMP (c-di-AMP).</text>
</comment>
<feature type="binding site" evidence="2">
    <location>
        <position position="357"/>
    </location>
    <ligand>
        <name>Mn(2+)</name>
        <dbReference type="ChEBI" id="CHEBI:29035"/>
        <label>1</label>
    </ligand>
</feature>
<dbReference type="InterPro" id="IPR003156">
    <property type="entry name" value="DHHA1_dom"/>
</dbReference>
<dbReference type="Gene3D" id="3.30.450.20">
    <property type="entry name" value="PAS domain"/>
    <property type="match status" value="1"/>
</dbReference>
<sequence>MKNNNKIEKLYLTGEVYILAFAVLGVVLIFSDFWIGVIQLSLAVISLILNFILKKISRKRLNAMIEKVTMDAGDTSSNALLSFPLPIALLDAEGAIRWYNTEFRDIFPGRHLSECSVLDLFPEFNKGLLRADDENNGFICELKSGDKVFKAIGNTPQASEENKPMTLLYLEDITKEAEIQKKYISEKTFECLVFVDNYDELMESTPSAYVPQLQAQIYKEINDWTAEHSGMLIKYEKDKYFIIFEYRHLEQFIKNKFEILNKIRSISEKNTIPATVSIGIGLNGQTLSENDTFAKNAINMALGRGGDQVVMKDNEQFRFYGGSTKEHEKSTRVKARVVSFALSGLVNNAENVIVLTHKNADVDGFGAAFGIYRICRIHNKPINICMETYDKTVANMITRLENSEEYDGLIITASQAAARINQNTLIVVVDTHKTSLLEAPALLKPTKQIVIVDHHRRSADFIEHTALVYHEPYASSACEMVTEILQYTTNKMSLTKLEAEALYSGIVVDTKNFTFKTGVRTFEAASFLRRQGVDTVAVKTMFQQDLQSYVKRSDIIRNSTIIRDNIAVSIAPKSDESTHIIAAQAADELLNIKGIIASFVIFNSNDGVAISGRSLGGINVQVILEKLGGGGHLTIAGAQLPGTSAEEAKQQLLAAIDEYYLESTN</sequence>
<keyword evidence="3" id="KW-1133">Transmembrane helix</keyword>
<dbReference type="InterPro" id="IPR014528">
    <property type="entry name" value="GdpP/PdeA"/>
</dbReference>
<name>A0A926DMK3_9FIRM</name>
<keyword evidence="1" id="KW-1003">Cell membrane</keyword>
<proteinExistence type="inferred from homology"/>
<evidence type="ECO:0000313" key="7">
    <source>
        <dbReference type="Proteomes" id="UP000611762"/>
    </source>
</evidence>
<dbReference type="AlphaFoldDB" id="A0A926DMK3"/>
<keyword evidence="3" id="KW-0812">Transmembrane</keyword>
<comment type="catalytic activity">
    <reaction evidence="1">
        <text>3',3'-c-di-AMP + H2O = 5'-O-phosphonoadenylyl-(3'-&gt;5')-adenosine + H(+)</text>
        <dbReference type="Rhea" id="RHEA:54420"/>
        <dbReference type="ChEBI" id="CHEBI:15377"/>
        <dbReference type="ChEBI" id="CHEBI:15378"/>
        <dbReference type="ChEBI" id="CHEBI:71500"/>
        <dbReference type="ChEBI" id="CHEBI:138171"/>
    </reaction>
</comment>
<dbReference type="GO" id="GO:0005886">
    <property type="term" value="C:plasma membrane"/>
    <property type="evidence" value="ECO:0007669"/>
    <property type="project" value="UniProtKB-SubCell"/>
</dbReference>
<feature type="transmembrane region" description="Helical" evidence="3">
    <location>
        <begin position="12"/>
        <end position="30"/>
    </location>
</feature>
<organism evidence="6 7">
    <name type="scientific">Congzhengia minquanensis</name>
    <dbReference type="NCBI Taxonomy" id="2763657"/>
    <lineage>
        <taxon>Bacteria</taxon>
        <taxon>Bacillati</taxon>
        <taxon>Bacillota</taxon>
        <taxon>Clostridia</taxon>
        <taxon>Eubacteriales</taxon>
        <taxon>Oscillospiraceae</taxon>
        <taxon>Congzhengia</taxon>
    </lineage>
</organism>
<feature type="binding site" evidence="2">
    <location>
        <position position="363"/>
    </location>
    <ligand>
        <name>Mn(2+)</name>
        <dbReference type="ChEBI" id="CHEBI:29035"/>
        <label>2</label>
    </ligand>
</feature>
<dbReference type="Pfam" id="PF01368">
    <property type="entry name" value="DHH"/>
    <property type="match status" value="1"/>
</dbReference>
<comment type="similarity">
    <text evidence="1">Belongs to the GdpP/PdeA phosphodiesterase family.</text>
</comment>
<feature type="binding site" evidence="2">
    <location>
        <position position="454"/>
    </location>
    <ligand>
        <name>Mn(2+)</name>
        <dbReference type="ChEBI" id="CHEBI:29035"/>
        <label>2</label>
    </ligand>
</feature>
<dbReference type="PIRSF" id="PIRSF026583">
    <property type="entry name" value="YybT"/>
    <property type="match status" value="1"/>
</dbReference>
<dbReference type="Gene3D" id="3.30.70.1230">
    <property type="entry name" value="Nucleotide cyclase"/>
    <property type="match status" value="1"/>
</dbReference>
<dbReference type="EC" id="3.1.4.-" evidence="1"/>
<evidence type="ECO:0000259" key="4">
    <source>
        <dbReference type="Pfam" id="PF01368"/>
    </source>
</evidence>
<dbReference type="PANTHER" id="PTHR47618">
    <property type="entry name" value="BIFUNCTIONAL OLIGORIBONUCLEASE AND PAP PHOSPHATASE NRNA"/>
    <property type="match status" value="1"/>
</dbReference>
<dbReference type="Pfam" id="PF02272">
    <property type="entry name" value="DHHA1"/>
    <property type="match status" value="1"/>
</dbReference>
<gene>
    <name evidence="6" type="ORF">H8698_05750</name>
</gene>
<dbReference type="Proteomes" id="UP000611762">
    <property type="component" value="Unassembled WGS sequence"/>
</dbReference>
<keyword evidence="7" id="KW-1185">Reference proteome</keyword>
<dbReference type="Gene3D" id="3.90.1640.10">
    <property type="entry name" value="inorganic pyrophosphatase (n-terminal core)"/>
    <property type="match status" value="1"/>
</dbReference>
<feature type="binding site" evidence="2">
    <location>
        <position position="430"/>
    </location>
    <ligand>
        <name>Mn(2+)</name>
        <dbReference type="ChEBI" id="CHEBI:29035"/>
        <label>1</label>
    </ligand>
</feature>
<feature type="domain" description="DDH" evidence="4">
    <location>
        <begin position="351"/>
        <end position="506"/>
    </location>
</feature>
<feature type="binding site" evidence="2">
    <location>
        <position position="361"/>
    </location>
    <ligand>
        <name>Mn(2+)</name>
        <dbReference type="ChEBI" id="CHEBI:29035"/>
        <label>1</label>
    </ligand>
</feature>
<reference evidence="6" key="1">
    <citation type="submission" date="2020-08" db="EMBL/GenBank/DDBJ databases">
        <title>Genome public.</title>
        <authorList>
            <person name="Liu C."/>
            <person name="Sun Q."/>
        </authorList>
    </citation>
    <scope>NUCLEOTIDE SEQUENCE</scope>
    <source>
        <strain evidence="6">H8</strain>
    </source>
</reference>
<comment type="cofactor">
    <cofactor evidence="2">
        <name>Mn(2+)</name>
        <dbReference type="ChEBI" id="CHEBI:29035"/>
    </cofactor>
    <text evidence="2">For phosphodiesterase activity, probably binds 2 Mn(2+) per subunit.</text>
</comment>
<evidence type="ECO:0000256" key="3">
    <source>
        <dbReference type="SAM" id="Phobius"/>
    </source>
</evidence>
<feature type="binding site" evidence="2">
    <location>
        <position position="430"/>
    </location>
    <ligand>
        <name>Mn(2+)</name>
        <dbReference type="ChEBI" id="CHEBI:29035"/>
        <label>2</label>
    </ligand>
</feature>
<dbReference type="EMBL" id="JACRSU010000002">
    <property type="protein sequence ID" value="MBC8540477.1"/>
    <property type="molecule type" value="Genomic_DNA"/>
</dbReference>
<keyword evidence="2" id="KW-0479">Metal-binding</keyword>
<dbReference type="InterPro" id="IPR038763">
    <property type="entry name" value="DHH_sf"/>
</dbReference>
<evidence type="ECO:0000256" key="1">
    <source>
        <dbReference type="PIRNR" id="PIRNR026583"/>
    </source>
</evidence>
<accession>A0A926DMK3</accession>
<dbReference type="Gene3D" id="3.10.310.30">
    <property type="match status" value="1"/>
</dbReference>
<keyword evidence="1" id="KW-0378">Hydrolase</keyword>
<dbReference type="Pfam" id="PF24898">
    <property type="entry name" value="GGDEF_GdpP"/>
    <property type="match status" value="1"/>
</dbReference>
<feature type="binding site" evidence="2">
    <location>
        <position position="509"/>
    </location>
    <ligand>
        <name>Mn(2+)</name>
        <dbReference type="ChEBI" id="CHEBI:29035"/>
        <label>2</label>
    </ligand>
</feature>
<comment type="caution">
    <text evidence="6">The sequence shown here is derived from an EMBL/GenBank/DDBJ whole genome shotgun (WGS) entry which is preliminary data.</text>
</comment>
<dbReference type="PANTHER" id="PTHR47618:SF2">
    <property type="entry name" value="CYCLIC-DI-AMP PHOSPHODIESTERASE GDPP"/>
    <property type="match status" value="1"/>
</dbReference>
<dbReference type="GO" id="GO:0046872">
    <property type="term" value="F:metal ion binding"/>
    <property type="evidence" value="ECO:0007669"/>
    <property type="project" value="UniProtKB-KW"/>
</dbReference>
<evidence type="ECO:0000256" key="2">
    <source>
        <dbReference type="PIRSR" id="PIRSR026583-50"/>
    </source>
</evidence>
<dbReference type="SUPFAM" id="SSF64182">
    <property type="entry name" value="DHH phosphoesterases"/>
    <property type="match status" value="1"/>
</dbReference>
<dbReference type="FunFam" id="3.90.1640.10:FF:000002">
    <property type="entry name" value="Cyclic-di-AMP phosphodiesterase"/>
    <property type="match status" value="1"/>
</dbReference>
<dbReference type="InterPro" id="IPR051319">
    <property type="entry name" value="Oligoribo/pAp-PDE_c-di-AMP_PDE"/>
</dbReference>
<dbReference type="RefSeq" id="WP_249311661.1">
    <property type="nucleotide sequence ID" value="NZ_JACRSU010000002.1"/>
</dbReference>
<feature type="domain" description="DHHA1" evidence="5">
    <location>
        <begin position="574"/>
        <end position="659"/>
    </location>
</feature>
<dbReference type="InterPro" id="IPR029787">
    <property type="entry name" value="Nucleotide_cyclase"/>
</dbReference>
<dbReference type="GO" id="GO:0016787">
    <property type="term" value="F:hydrolase activity"/>
    <property type="evidence" value="ECO:0007669"/>
    <property type="project" value="UniProtKB-UniRule"/>
</dbReference>
<evidence type="ECO:0000313" key="6">
    <source>
        <dbReference type="EMBL" id="MBC8540477.1"/>
    </source>
</evidence>
<dbReference type="InterPro" id="IPR001667">
    <property type="entry name" value="DDH_dom"/>
</dbReference>
<keyword evidence="1 3" id="KW-0472">Membrane</keyword>